<dbReference type="PIRSF" id="PIRSF036389">
    <property type="entry name" value="IOR_B"/>
    <property type="match status" value="1"/>
</dbReference>
<dbReference type="OrthoDB" id="9767994at2"/>
<sequence>MTSQHLSRRAFIRRTTVSGAALWLGLSTEGPSVLIAQTNAVPFSPVNFSPYLQIDSAGMITLFNPKPELGQGTFQSLPALICEELEVPLDQVNIVHANGEKIFGDSQFSAGSMSVKSLYTVLRTVGAAASQMLLTAASQRWAVSIETCYAQHGRVVHRPTGRQLTYGELAGEASRLAVPQTPPLKDPGTFTLIGKSVPRPDVPAKTRGETVFGIDIDLPGMLYASIERCPVIGGKLMNVDASKALEMPGVEGVFPVKRSLGRYDYMGVGVVARSYWAALQARKALMIDWDIQGLNTFTSTEFENTLRALKTQPGLAINPVGDFETTYAQAPRQLEAFYETPMVAHSPMEPMNCVARWSGEQVEIWVSTQVPGALTGSGPSFMVDLPKTLGIPAENITLHTQFCGGGFGRRLYLDFIVEAIELAKLTGKAVKSVWTREDTTQQGPYRPMTFSAMKAGLSTEGKVLAFQHTIIAPSIAESLSSAFDPTKLDGRMSEGVSDQAYEIGAMKNTYVRADTHIPLGSWRSVTSSTTAFAHECFIDELAHQAGKDPLAFRLAMLTKASDTKRMLLKLQDVSDWSKPLPAGRARGVAQWAFFAGLCGQVVEVSRQPDGQIKVDKVVAVIDLGTVVHPDNVKNQVEGAIVMALTAATKPGITFVGGKVVQSNFHDSPVLRMNEMPRIEVHILADGGPMKGVGEPGLPPLAPALGNALFALTGKRLRQLPIDLASMG</sequence>
<dbReference type="PROSITE" id="PS51318">
    <property type="entry name" value="TAT"/>
    <property type="match status" value="1"/>
</dbReference>
<dbReference type="EMBL" id="CP010429">
    <property type="protein sequence ID" value="AKD54885.1"/>
    <property type="molecule type" value="Genomic_DNA"/>
</dbReference>
<dbReference type="GO" id="GO:0016491">
    <property type="term" value="F:oxidoreductase activity"/>
    <property type="evidence" value="ECO:0007669"/>
    <property type="project" value="InterPro"/>
</dbReference>
<keyword evidence="3" id="KW-1185">Reference proteome</keyword>
<evidence type="ECO:0000313" key="3">
    <source>
        <dbReference type="Proteomes" id="UP000033054"/>
    </source>
</evidence>
<dbReference type="Gene3D" id="3.90.1170.50">
    <property type="entry name" value="Aldehyde oxidase/xanthine dehydrogenase, a/b hammerhead"/>
    <property type="match status" value="1"/>
</dbReference>
<protein>
    <submittedName>
        <fullName evidence="2">Aldehyde oxidase</fullName>
    </submittedName>
</protein>
<dbReference type="SUPFAM" id="SSF56003">
    <property type="entry name" value="Molybdenum cofactor-binding domain"/>
    <property type="match status" value="2"/>
</dbReference>
<name>A0A0E3ZU05_9BACT</name>
<evidence type="ECO:0000313" key="2">
    <source>
        <dbReference type="EMBL" id="AKD54885.1"/>
    </source>
</evidence>
<dbReference type="InterPro" id="IPR012368">
    <property type="entry name" value="OxRdtase_Mopterin-bd_su_IorB"/>
</dbReference>
<gene>
    <name evidence="2" type="ORF">SD10_08205</name>
</gene>
<dbReference type="Proteomes" id="UP000033054">
    <property type="component" value="Chromosome"/>
</dbReference>
<dbReference type="KEGG" id="srd:SD10_08205"/>
<dbReference type="PANTHER" id="PTHR47495">
    <property type="entry name" value="ALDEHYDE DEHYDROGENASE"/>
    <property type="match status" value="1"/>
</dbReference>
<reference evidence="2 3" key="1">
    <citation type="journal article" date="2014" name="Curr. Microbiol.">
        <title>Spirosoma radiotolerans sp. nov., a gamma-radiation-resistant bacterium isolated from gamma ray-irradiated soil.</title>
        <authorList>
            <person name="Lee J.J."/>
            <person name="Srinivasan S."/>
            <person name="Lim S."/>
            <person name="Joe M."/>
            <person name="Im S."/>
            <person name="Bae S.I."/>
            <person name="Park K.R."/>
            <person name="Han J.H."/>
            <person name="Park S.H."/>
            <person name="Joo B.M."/>
            <person name="Park S.J."/>
            <person name="Kim M.K."/>
        </authorList>
    </citation>
    <scope>NUCLEOTIDE SEQUENCE [LARGE SCALE GENOMIC DNA]</scope>
    <source>
        <strain evidence="2 3">DG5A</strain>
    </source>
</reference>
<dbReference type="AlphaFoldDB" id="A0A0E3ZU05"/>
<accession>A0A0E3ZU05</accession>
<proteinExistence type="predicted"/>
<dbReference type="InterPro" id="IPR000674">
    <property type="entry name" value="Ald_Oxase/Xan_DH_a/b"/>
</dbReference>
<dbReference type="InterPro" id="IPR008274">
    <property type="entry name" value="AldOxase/xan_DH_MoCoBD1"/>
</dbReference>
<dbReference type="HOGENOM" id="CLU_013917_0_1_10"/>
<dbReference type="Pfam" id="PF02738">
    <property type="entry name" value="MoCoBD_1"/>
    <property type="match status" value="1"/>
</dbReference>
<dbReference type="Gene3D" id="3.30.365.10">
    <property type="entry name" value="Aldehyde oxidase/xanthine dehydrogenase, molybdopterin binding domain"/>
    <property type="match status" value="4"/>
</dbReference>
<dbReference type="RefSeq" id="WP_046573362.1">
    <property type="nucleotide sequence ID" value="NZ_CP010429.1"/>
</dbReference>
<dbReference type="InterPro" id="IPR052516">
    <property type="entry name" value="N-heterocyclic_Hydroxylase"/>
</dbReference>
<organism evidence="2 3">
    <name type="scientific">Spirosoma radiotolerans</name>
    <dbReference type="NCBI Taxonomy" id="1379870"/>
    <lineage>
        <taxon>Bacteria</taxon>
        <taxon>Pseudomonadati</taxon>
        <taxon>Bacteroidota</taxon>
        <taxon>Cytophagia</taxon>
        <taxon>Cytophagales</taxon>
        <taxon>Cytophagaceae</taxon>
        <taxon>Spirosoma</taxon>
    </lineage>
</organism>
<feature type="domain" description="Aldehyde oxidase/xanthine dehydrogenase a/b hammerhead" evidence="1">
    <location>
        <begin position="207"/>
        <end position="293"/>
    </location>
</feature>
<dbReference type="InterPro" id="IPR037165">
    <property type="entry name" value="AldOxase/xan_DH_Mopterin-bd_sf"/>
</dbReference>
<dbReference type="SMART" id="SM01008">
    <property type="entry name" value="Ald_Xan_dh_C"/>
    <property type="match status" value="1"/>
</dbReference>
<dbReference type="InterPro" id="IPR006311">
    <property type="entry name" value="TAT_signal"/>
</dbReference>
<dbReference type="Pfam" id="PF20256">
    <property type="entry name" value="MoCoBD_2"/>
    <property type="match status" value="2"/>
</dbReference>
<dbReference type="InterPro" id="IPR046867">
    <property type="entry name" value="AldOxase/xan_DH_MoCoBD2"/>
</dbReference>
<evidence type="ECO:0000259" key="1">
    <source>
        <dbReference type="SMART" id="SM01008"/>
    </source>
</evidence>
<dbReference type="PANTHER" id="PTHR47495:SF2">
    <property type="entry name" value="ALDEHYDE DEHYDROGENASE"/>
    <property type="match status" value="1"/>
</dbReference>
<dbReference type="PATRIC" id="fig|1379870.5.peg.1790"/>
<dbReference type="STRING" id="1379870.SD10_08205"/>